<gene>
    <name evidence="1" type="ORF">GCM10009111_26220</name>
</gene>
<sequence length="96" mass="11175">MSSNEVLENTDVNKISKVNKARLKWACRRGMLELDVLFSPFVDEAYDALSTKDQITFERLLTCQDPELFAWFMGHEICEDTELNAMVQFILKRVKV</sequence>
<keyword evidence="2" id="KW-1185">Reference proteome</keyword>
<reference evidence="1 2" key="1">
    <citation type="journal article" date="2019" name="Int. J. Syst. Evol. Microbiol.">
        <title>The Global Catalogue of Microorganisms (GCM) 10K type strain sequencing project: providing services to taxonomists for standard genome sequencing and annotation.</title>
        <authorList>
            <consortium name="The Broad Institute Genomics Platform"/>
            <consortium name="The Broad Institute Genome Sequencing Center for Infectious Disease"/>
            <person name="Wu L."/>
            <person name="Ma J."/>
        </authorList>
    </citation>
    <scope>NUCLEOTIDE SEQUENCE [LARGE SCALE GENOMIC DNA]</scope>
    <source>
        <strain evidence="1 2">JCM 15608</strain>
    </source>
</reference>
<dbReference type="PANTHER" id="PTHR39585">
    <property type="entry name" value="FAD ASSEMBLY FACTOR SDHE"/>
    <property type="match status" value="1"/>
</dbReference>
<dbReference type="Proteomes" id="UP001500021">
    <property type="component" value="Unassembled WGS sequence"/>
</dbReference>
<name>A0ABN1L943_9GAMM</name>
<evidence type="ECO:0008006" key="3">
    <source>
        <dbReference type="Google" id="ProtNLM"/>
    </source>
</evidence>
<dbReference type="RefSeq" id="WP_215981027.1">
    <property type="nucleotide sequence ID" value="NZ_BAAAFA010000009.1"/>
</dbReference>
<comment type="caution">
    <text evidence="1">The sequence shown here is derived from an EMBL/GenBank/DDBJ whole genome shotgun (WGS) entry which is preliminary data.</text>
</comment>
<organism evidence="1 2">
    <name type="scientific">Colwellia asteriadis</name>
    <dbReference type="NCBI Taxonomy" id="517723"/>
    <lineage>
        <taxon>Bacteria</taxon>
        <taxon>Pseudomonadati</taxon>
        <taxon>Pseudomonadota</taxon>
        <taxon>Gammaproteobacteria</taxon>
        <taxon>Alteromonadales</taxon>
        <taxon>Colwelliaceae</taxon>
        <taxon>Colwellia</taxon>
    </lineage>
</organism>
<dbReference type="InterPro" id="IPR050531">
    <property type="entry name" value="SdhE_FAD_assembly_factor"/>
</dbReference>
<dbReference type="InterPro" id="IPR005631">
    <property type="entry name" value="SDH"/>
</dbReference>
<dbReference type="PANTHER" id="PTHR39585:SF1">
    <property type="entry name" value="FAD ASSEMBLY FACTOR SDHE"/>
    <property type="match status" value="1"/>
</dbReference>
<proteinExistence type="predicted"/>
<evidence type="ECO:0000313" key="2">
    <source>
        <dbReference type="Proteomes" id="UP001500021"/>
    </source>
</evidence>
<accession>A0ABN1L943</accession>
<dbReference type="EMBL" id="BAAAFA010000009">
    <property type="protein sequence ID" value="GAA0820551.1"/>
    <property type="molecule type" value="Genomic_DNA"/>
</dbReference>
<evidence type="ECO:0000313" key="1">
    <source>
        <dbReference type="EMBL" id="GAA0820551.1"/>
    </source>
</evidence>
<protein>
    <recommendedName>
        <fullName evidence="3">FAD assembly factor SdhE</fullName>
    </recommendedName>
</protein>
<dbReference type="Pfam" id="PF03937">
    <property type="entry name" value="Sdh5"/>
    <property type="match status" value="1"/>
</dbReference>